<accession>A0A2T5IIQ0</accession>
<comment type="caution">
    <text evidence="1">The sequence shown here is derived from an EMBL/GenBank/DDBJ whole genome shotgun (WGS) entry which is preliminary data.</text>
</comment>
<dbReference type="EMBL" id="QAOL01000022">
    <property type="protein sequence ID" value="PTQ83688.1"/>
    <property type="molecule type" value="Genomic_DNA"/>
</dbReference>
<proteinExistence type="predicted"/>
<protein>
    <submittedName>
        <fullName evidence="1">Uncharacterized protein</fullName>
    </submittedName>
</protein>
<evidence type="ECO:0000313" key="1">
    <source>
        <dbReference type="EMBL" id="PTQ83688.1"/>
    </source>
</evidence>
<sequence>MVAKEVKKLKAVQINSLSPGTHSDGDNLLLRVRESGSAGYSGINRMAGQSSLDWAR</sequence>
<gene>
    <name evidence="1" type="ORF">C8R28_102213</name>
</gene>
<name>A0A2T5IIQ0_9PROT</name>
<reference evidence="1 2" key="1">
    <citation type="submission" date="2018-04" db="EMBL/GenBank/DDBJ databases">
        <title>Active sludge and wastewater microbial communities from Klosterneuburg, Austria.</title>
        <authorList>
            <person name="Wagner M."/>
        </authorList>
    </citation>
    <scope>NUCLEOTIDE SEQUENCE [LARGE SCALE GENOMIC DNA]</scope>
    <source>
        <strain evidence="1 2">Nm4</strain>
    </source>
</reference>
<organism evidence="1 2">
    <name type="scientific">Nitrosomonas ureae</name>
    <dbReference type="NCBI Taxonomy" id="44577"/>
    <lineage>
        <taxon>Bacteria</taxon>
        <taxon>Pseudomonadati</taxon>
        <taxon>Pseudomonadota</taxon>
        <taxon>Betaproteobacteria</taxon>
        <taxon>Nitrosomonadales</taxon>
        <taxon>Nitrosomonadaceae</taxon>
        <taxon>Nitrosomonas</taxon>
    </lineage>
</organism>
<dbReference type="Proteomes" id="UP000244110">
    <property type="component" value="Unassembled WGS sequence"/>
</dbReference>
<evidence type="ECO:0000313" key="2">
    <source>
        <dbReference type="Proteomes" id="UP000244110"/>
    </source>
</evidence>
<dbReference type="AlphaFoldDB" id="A0A2T5IIQ0"/>